<keyword evidence="5" id="KW-0560">Oxidoreductase</keyword>
<dbReference type="InterPro" id="IPR050641">
    <property type="entry name" value="RIFMO-like"/>
</dbReference>
<dbReference type="PANTHER" id="PTHR43004:SF19">
    <property type="entry name" value="BINDING MONOOXYGENASE, PUTATIVE (JCVI)-RELATED"/>
    <property type="match status" value="1"/>
</dbReference>
<dbReference type="OrthoDB" id="2096480at2759"/>
<sequence>MSATDILIIGAGPTGLMLALELALQGITFRIVDSAPRRPEQSRAVILHSRTLELISRHKIMDELFQLGKENMGMRMYTNQKFVFGLDFQDLDYGDTQFGTPLMISQAETERVLDKALSGYGLTVERPLKAERVEQDDDGATAWLRSPDGNEEKVSCKYVVGCDGSHSIVRKSTGLKFEGGVYPQEFILADVRLKWDQPSLMHVNLGAGGFLMCLPLENDTFRLSCSRPREWGKDTEPKIEHFKMAMDSLAPGNFEILSSTWITRFRLHHRIVDNYRDRKFLLAGDSAHIHSPLGGQGMNAGMQDSVNLGWKLALVLRGEETDAFLDTYNQERHRVGTHLVQTTDRAFEFVSTANPFLLFLRNTLLPWIAPWLMRSKEARARRFRFLSQLGVRYRHSSIVSSASTWMGTLKGGDRAPDGKINGETGVKNLHELFQGPGHHLILFSGVGFGTMADEDLDKVADTLKHSIPAAKIHKILDREPNFMGSYTDVDGALHKLYGFGGSGVVLVRPDGYIKFIGNTDSIEELERWTKA</sequence>
<protein>
    <submittedName>
        <fullName evidence="7">6-methylpretetramide 4-monooxygenase</fullName>
    </submittedName>
</protein>
<dbReference type="Proteomes" id="UP000469558">
    <property type="component" value="Unassembled WGS sequence"/>
</dbReference>
<evidence type="ECO:0000256" key="3">
    <source>
        <dbReference type="ARBA" id="ARBA00022630"/>
    </source>
</evidence>
<dbReference type="Pfam" id="PF01494">
    <property type="entry name" value="FAD_binding_3"/>
    <property type="match status" value="1"/>
</dbReference>
<dbReference type="PRINTS" id="PR00420">
    <property type="entry name" value="RNGMNOXGNASE"/>
</dbReference>
<reference evidence="7 8" key="1">
    <citation type="submission" date="2018-05" db="EMBL/GenBank/DDBJ databases">
        <title>Genome sequencing and assembly of the regulated plant pathogen Lachnellula willkommii and related sister species for the development of diagnostic species identification markers.</title>
        <authorList>
            <person name="Giroux E."/>
            <person name="Bilodeau G."/>
        </authorList>
    </citation>
    <scope>NUCLEOTIDE SEQUENCE [LARGE SCALE GENOMIC DNA]</scope>
    <source>
        <strain evidence="7 8">CBS 268.59</strain>
    </source>
</reference>
<dbReference type="InterPro" id="IPR036188">
    <property type="entry name" value="FAD/NAD-bd_sf"/>
</dbReference>
<dbReference type="GO" id="GO:0016709">
    <property type="term" value="F:oxidoreductase activity, acting on paired donors, with incorporation or reduction of molecular oxygen, NAD(P)H as one donor, and incorporation of one atom of oxygen"/>
    <property type="evidence" value="ECO:0007669"/>
    <property type="project" value="UniProtKB-ARBA"/>
</dbReference>
<gene>
    <name evidence="7" type="primary">oxyL</name>
    <name evidence="7" type="ORF">LSUE1_G003584</name>
</gene>
<feature type="domain" description="FAD-binding" evidence="6">
    <location>
        <begin position="4"/>
        <end position="342"/>
    </location>
</feature>
<evidence type="ECO:0000313" key="7">
    <source>
        <dbReference type="EMBL" id="TVY81136.1"/>
    </source>
</evidence>
<evidence type="ECO:0000313" key="8">
    <source>
        <dbReference type="Proteomes" id="UP000469558"/>
    </source>
</evidence>
<organism evidence="7 8">
    <name type="scientific">Lachnellula suecica</name>
    <dbReference type="NCBI Taxonomy" id="602035"/>
    <lineage>
        <taxon>Eukaryota</taxon>
        <taxon>Fungi</taxon>
        <taxon>Dikarya</taxon>
        <taxon>Ascomycota</taxon>
        <taxon>Pezizomycotina</taxon>
        <taxon>Leotiomycetes</taxon>
        <taxon>Helotiales</taxon>
        <taxon>Lachnaceae</taxon>
        <taxon>Lachnellula</taxon>
    </lineage>
</organism>
<dbReference type="GO" id="GO:0071949">
    <property type="term" value="F:FAD binding"/>
    <property type="evidence" value="ECO:0007669"/>
    <property type="project" value="InterPro"/>
</dbReference>
<keyword evidence="8" id="KW-1185">Reference proteome</keyword>
<dbReference type="SUPFAM" id="SSF51905">
    <property type="entry name" value="FAD/NAD(P)-binding domain"/>
    <property type="match status" value="1"/>
</dbReference>
<comment type="caution">
    <text evidence="7">The sequence shown here is derived from an EMBL/GenBank/DDBJ whole genome shotgun (WGS) entry which is preliminary data.</text>
</comment>
<dbReference type="InterPro" id="IPR036249">
    <property type="entry name" value="Thioredoxin-like_sf"/>
</dbReference>
<dbReference type="Gene3D" id="3.30.70.2450">
    <property type="match status" value="1"/>
</dbReference>
<evidence type="ECO:0000256" key="1">
    <source>
        <dbReference type="ARBA" id="ARBA00001974"/>
    </source>
</evidence>
<dbReference type="AlphaFoldDB" id="A0A8T9C6W9"/>
<comment type="similarity">
    <text evidence="2">Belongs to the PheA/TfdB FAD monooxygenase family.</text>
</comment>
<dbReference type="Gene3D" id="3.50.50.60">
    <property type="entry name" value="FAD/NAD(P)-binding domain"/>
    <property type="match status" value="1"/>
</dbReference>
<dbReference type="InterPro" id="IPR002938">
    <property type="entry name" value="FAD-bd"/>
</dbReference>
<dbReference type="PANTHER" id="PTHR43004">
    <property type="entry name" value="TRK SYSTEM POTASSIUM UPTAKE PROTEIN"/>
    <property type="match status" value="1"/>
</dbReference>
<accession>A0A8T9C6W9</accession>
<keyword evidence="4" id="KW-0274">FAD</keyword>
<dbReference type="EMBL" id="QGMK01000541">
    <property type="protein sequence ID" value="TVY81136.1"/>
    <property type="molecule type" value="Genomic_DNA"/>
</dbReference>
<evidence type="ECO:0000256" key="4">
    <source>
        <dbReference type="ARBA" id="ARBA00022827"/>
    </source>
</evidence>
<proteinExistence type="inferred from homology"/>
<dbReference type="Gene3D" id="3.40.30.120">
    <property type="match status" value="1"/>
</dbReference>
<dbReference type="SUPFAM" id="SSF52833">
    <property type="entry name" value="Thioredoxin-like"/>
    <property type="match status" value="1"/>
</dbReference>
<evidence type="ECO:0000256" key="5">
    <source>
        <dbReference type="ARBA" id="ARBA00023002"/>
    </source>
</evidence>
<keyword evidence="3" id="KW-0285">Flavoprotein</keyword>
<name>A0A8T9C6W9_9HELO</name>
<evidence type="ECO:0000259" key="6">
    <source>
        <dbReference type="Pfam" id="PF01494"/>
    </source>
</evidence>
<comment type="cofactor">
    <cofactor evidence="1">
        <name>FAD</name>
        <dbReference type="ChEBI" id="CHEBI:57692"/>
    </cofactor>
</comment>
<evidence type="ECO:0000256" key="2">
    <source>
        <dbReference type="ARBA" id="ARBA00007801"/>
    </source>
</evidence>